<accession>A0ABY9HVX3</accession>
<dbReference type="RefSeq" id="WP_306085408.1">
    <property type="nucleotide sequence ID" value="NZ_CP120992.1"/>
</dbReference>
<dbReference type="SMART" id="SM00895">
    <property type="entry name" value="FCD"/>
    <property type="match status" value="1"/>
</dbReference>
<evidence type="ECO:0000313" key="5">
    <source>
        <dbReference type="EMBL" id="WLQ38718.1"/>
    </source>
</evidence>
<dbReference type="Pfam" id="PF00392">
    <property type="entry name" value="GntR"/>
    <property type="match status" value="1"/>
</dbReference>
<keyword evidence="1" id="KW-0805">Transcription regulation</keyword>
<gene>
    <name evidence="5" type="ORF">P8A22_00800</name>
</gene>
<dbReference type="SUPFAM" id="SSF46785">
    <property type="entry name" value="Winged helix' DNA-binding domain"/>
    <property type="match status" value="1"/>
</dbReference>
<dbReference type="PRINTS" id="PR00035">
    <property type="entry name" value="HTHGNTR"/>
</dbReference>
<dbReference type="InterPro" id="IPR008920">
    <property type="entry name" value="TF_FadR/GntR_C"/>
</dbReference>
<dbReference type="SUPFAM" id="SSF48008">
    <property type="entry name" value="GntR ligand-binding domain-like"/>
    <property type="match status" value="1"/>
</dbReference>
<evidence type="ECO:0000256" key="1">
    <source>
        <dbReference type="ARBA" id="ARBA00023015"/>
    </source>
</evidence>
<evidence type="ECO:0000256" key="2">
    <source>
        <dbReference type="ARBA" id="ARBA00023125"/>
    </source>
</evidence>
<dbReference type="PROSITE" id="PS50949">
    <property type="entry name" value="HTH_GNTR"/>
    <property type="match status" value="1"/>
</dbReference>
<keyword evidence="3" id="KW-0804">Transcription</keyword>
<sequence>MAVRRTTLFDQVASEIITLIEQTGLKPGDQVPSEGELAARFGVNRLAVREAIRALAAREILISSQGRPARVNVPTARVFAQILGFRLRQQSLRFEDMLDARGAVERAMASRAAVRVGAGEASTDDATALLEKMEEAVDDRDRFVALDLAFHHDIAKTADNVILELVLESLSDVLTEHRLASYDGRSRRGESQQDTITAHRAILDAIAAGDPERAVAAMAAHLTETGEDLEITP</sequence>
<dbReference type="Gene3D" id="1.20.120.530">
    <property type="entry name" value="GntR ligand-binding domain-like"/>
    <property type="match status" value="1"/>
</dbReference>
<dbReference type="Proteomes" id="UP001229952">
    <property type="component" value="Chromosome"/>
</dbReference>
<evidence type="ECO:0000256" key="3">
    <source>
        <dbReference type="ARBA" id="ARBA00023163"/>
    </source>
</evidence>
<evidence type="ECO:0000313" key="6">
    <source>
        <dbReference type="Proteomes" id="UP001229952"/>
    </source>
</evidence>
<dbReference type="PANTHER" id="PTHR43537">
    <property type="entry name" value="TRANSCRIPTIONAL REGULATOR, GNTR FAMILY"/>
    <property type="match status" value="1"/>
</dbReference>
<feature type="domain" description="HTH gntR-type" evidence="4">
    <location>
        <begin position="6"/>
        <end position="74"/>
    </location>
</feature>
<dbReference type="InterPro" id="IPR000524">
    <property type="entry name" value="Tscrpt_reg_HTH_GntR"/>
</dbReference>
<dbReference type="InterPro" id="IPR036388">
    <property type="entry name" value="WH-like_DNA-bd_sf"/>
</dbReference>
<name>A0ABY9HVX3_9ACTN</name>
<dbReference type="CDD" id="cd07377">
    <property type="entry name" value="WHTH_GntR"/>
    <property type="match status" value="1"/>
</dbReference>
<dbReference type="InterPro" id="IPR011711">
    <property type="entry name" value="GntR_C"/>
</dbReference>
<dbReference type="SMART" id="SM00345">
    <property type="entry name" value="HTH_GNTR"/>
    <property type="match status" value="1"/>
</dbReference>
<reference evidence="5 6" key="1">
    <citation type="submission" date="2023-03" db="EMBL/GenBank/DDBJ databases">
        <title>Isolation and description of six Streptomyces strains from soil environments, able to metabolize different microbial glucans.</title>
        <authorList>
            <person name="Widen T."/>
            <person name="Larsbrink J."/>
        </authorList>
    </citation>
    <scope>NUCLEOTIDE SEQUENCE [LARGE SCALE GENOMIC DNA]</scope>
    <source>
        <strain evidence="5 6">Mut2</strain>
    </source>
</reference>
<proteinExistence type="predicted"/>
<evidence type="ECO:0000259" key="4">
    <source>
        <dbReference type="PROSITE" id="PS50949"/>
    </source>
</evidence>
<keyword evidence="2" id="KW-0238">DNA-binding</keyword>
<dbReference type="InterPro" id="IPR036390">
    <property type="entry name" value="WH_DNA-bd_sf"/>
</dbReference>
<dbReference type="Gene3D" id="1.10.10.10">
    <property type="entry name" value="Winged helix-like DNA-binding domain superfamily/Winged helix DNA-binding domain"/>
    <property type="match status" value="1"/>
</dbReference>
<dbReference type="PANTHER" id="PTHR43537:SF5">
    <property type="entry name" value="UXU OPERON TRANSCRIPTIONAL REGULATOR"/>
    <property type="match status" value="1"/>
</dbReference>
<organism evidence="5 6">
    <name type="scientific">Streptomyces laculatispora</name>
    <dbReference type="NCBI Taxonomy" id="887464"/>
    <lineage>
        <taxon>Bacteria</taxon>
        <taxon>Bacillati</taxon>
        <taxon>Actinomycetota</taxon>
        <taxon>Actinomycetes</taxon>
        <taxon>Kitasatosporales</taxon>
        <taxon>Streptomycetaceae</taxon>
        <taxon>Streptomyces</taxon>
    </lineage>
</organism>
<protein>
    <submittedName>
        <fullName evidence="5">FCD domain-containing protein</fullName>
    </submittedName>
</protein>
<keyword evidence="6" id="KW-1185">Reference proteome</keyword>
<dbReference type="Pfam" id="PF07729">
    <property type="entry name" value="FCD"/>
    <property type="match status" value="1"/>
</dbReference>
<dbReference type="EMBL" id="CP120992">
    <property type="protein sequence ID" value="WLQ38718.1"/>
    <property type="molecule type" value="Genomic_DNA"/>
</dbReference>